<dbReference type="EMBL" id="JANJZL010000002">
    <property type="protein sequence ID" value="MCR2043159.1"/>
    <property type="molecule type" value="Genomic_DNA"/>
</dbReference>
<gene>
    <name evidence="10" type="ORF">NSA23_03410</name>
</gene>
<dbReference type="InterPro" id="IPR003838">
    <property type="entry name" value="ABC3_permease_C"/>
</dbReference>
<comment type="subcellular location">
    <subcellularLocation>
        <location evidence="1">Cell membrane</location>
        <topology evidence="1">Multi-pass membrane protein</topology>
    </subcellularLocation>
</comment>
<dbReference type="GO" id="GO:0005886">
    <property type="term" value="C:plasma membrane"/>
    <property type="evidence" value="ECO:0007669"/>
    <property type="project" value="UniProtKB-SubCell"/>
</dbReference>
<dbReference type="Proteomes" id="UP001142078">
    <property type="component" value="Unassembled WGS sequence"/>
</dbReference>
<dbReference type="Pfam" id="PF02687">
    <property type="entry name" value="FtsX"/>
    <property type="match status" value="2"/>
</dbReference>
<evidence type="ECO:0000259" key="8">
    <source>
        <dbReference type="Pfam" id="PF02687"/>
    </source>
</evidence>
<keyword evidence="5 7" id="KW-0472">Membrane</keyword>
<comment type="similarity">
    <text evidence="6">Belongs to the ABC-4 integral membrane protein family.</text>
</comment>
<sequence>MLRYMKIAWKYIREYKKRSIAMILSIALSVFLVVTIGSLAESTRVLQVNDAKKDSGLQHVRYDGVNMEQVNKIKEYQNVKKVANSFYYDGWNHESGLTVNILGAEKNILYMESNKMKVGRFSTKSNEIAVEEWVLDRLRIPHELNQTIKISLAENGEKEFKLVGIIENNLDKQSVGNLEAYVAFNDENLAGRENHIYSFVEFKEDLNYRDEAKKLGKQVGVKDEKRIVLNRGLLTAMGELNAIDWDLVKKSLFLMVVGGMVIYSIYNISVLKRVQEYGMMRAIGSTKKQIIYVILSELFIVYMIGVLLGILLGVFFTNLFKGSTMSSGLFTEIDYKLDIVVISRFAIGLAMLTSFGSILLSAIRGSILVNRVSPVEAINRSTQDSNIKFKERESFIEKVLTIPKKVSYKNLRRNKKTIIFTIVSMAVGCTLFMVQTFKTELWTRDWKYRNSIDKSQMYEFRLNTNEGRPMKEGYTTEQIDEISKLPQVQDVSFKQVLYSELKINKKILNGIYGKNYIKFMNSENGFLKDLGDFSFEGVTKDEMIIRNTILGLSDRDLKSLSKGLKEGQIDIDQMKNEPVAVVHIPKVNEKGLYFDHTGKSKSESALNLKVGDKITVTIPKKGYDKGIDTVRLLAEHDKSQYIDQEFTIIGITDVLPDKDGFHLGTDLAPYLFISGNMFKELSGIDKYRLVRVDMKDNYTEGDYKILKEEVQKMSEIIPGTLLEDRVEYLKEAEKSDITYDLLKNSISIILILISGLSIYNNINYNLISRIREHGIMKAIGLTKKQFRNMIRFEGLIYGIISATFSCAIALMIELGIFIYYAYIFDKYSEPVLLLKRFFIEWKSFLIVIAINLSIGYIATIGPRRQVDKIEITDAIRAVE</sequence>
<evidence type="ECO:0000313" key="10">
    <source>
        <dbReference type="EMBL" id="MCR2043159.1"/>
    </source>
</evidence>
<feature type="transmembrane region" description="Helical" evidence="7">
    <location>
        <begin position="290"/>
        <end position="319"/>
    </location>
</feature>
<dbReference type="AlphaFoldDB" id="A0A9X2MGE9"/>
<feature type="domain" description="ABC3 transporter permease C-terminal" evidence="8">
    <location>
        <begin position="251"/>
        <end position="359"/>
    </location>
</feature>
<feature type="domain" description="MacB-like periplasmic core" evidence="9">
    <location>
        <begin position="19"/>
        <end position="184"/>
    </location>
</feature>
<feature type="transmembrane region" description="Helical" evidence="7">
    <location>
        <begin position="794"/>
        <end position="823"/>
    </location>
</feature>
<evidence type="ECO:0000259" key="9">
    <source>
        <dbReference type="Pfam" id="PF12704"/>
    </source>
</evidence>
<feature type="transmembrane region" description="Helical" evidence="7">
    <location>
        <begin position="20"/>
        <end position="40"/>
    </location>
</feature>
<dbReference type="PANTHER" id="PTHR30572">
    <property type="entry name" value="MEMBRANE COMPONENT OF TRANSPORTER-RELATED"/>
    <property type="match status" value="1"/>
</dbReference>
<dbReference type="PANTHER" id="PTHR30572:SF4">
    <property type="entry name" value="ABC TRANSPORTER PERMEASE YTRF"/>
    <property type="match status" value="1"/>
</dbReference>
<feature type="transmembrane region" description="Helical" evidence="7">
    <location>
        <begin position="843"/>
        <end position="861"/>
    </location>
</feature>
<name>A0A9X2MGE9_9FIRM</name>
<evidence type="ECO:0000256" key="3">
    <source>
        <dbReference type="ARBA" id="ARBA00022692"/>
    </source>
</evidence>
<keyword evidence="11" id="KW-1185">Reference proteome</keyword>
<organism evidence="10 11">
    <name type="scientific">Anaerosalibacter massiliensis</name>
    <dbReference type="NCBI Taxonomy" id="1347392"/>
    <lineage>
        <taxon>Bacteria</taxon>
        <taxon>Bacillati</taxon>
        <taxon>Bacillota</taxon>
        <taxon>Tissierellia</taxon>
        <taxon>Tissierellales</taxon>
        <taxon>Sporanaerobacteraceae</taxon>
        <taxon>Anaerosalibacter</taxon>
    </lineage>
</organism>
<dbReference type="Pfam" id="PF12704">
    <property type="entry name" value="MacB_PCD"/>
    <property type="match status" value="1"/>
</dbReference>
<proteinExistence type="inferred from homology"/>
<evidence type="ECO:0000256" key="4">
    <source>
        <dbReference type="ARBA" id="ARBA00022989"/>
    </source>
</evidence>
<dbReference type="OrthoDB" id="1694171at2"/>
<evidence type="ECO:0000256" key="7">
    <source>
        <dbReference type="SAM" id="Phobius"/>
    </source>
</evidence>
<dbReference type="InterPro" id="IPR050250">
    <property type="entry name" value="Macrolide_Exporter_MacB"/>
</dbReference>
<dbReference type="GO" id="GO:0022857">
    <property type="term" value="F:transmembrane transporter activity"/>
    <property type="evidence" value="ECO:0007669"/>
    <property type="project" value="TreeGrafter"/>
</dbReference>
<keyword evidence="2" id="KW-1003">Cell membrane</keyword>
<evidence type="ECO:0000256" key="6">
    <source>
        <dbReference type="ARBA" id="ARBA00038076"/>
    </source>
</evidence>
<reference evidence="10" key="1">
    <citation type="submission" date="2022-07" db="EMBL/GenBank/DDBJ databases">
        <title>Enhanced cultured diversity of the mouse gut microbiota enables custom-made synthetic communities.</title>
        <authorList>
            <person name="Afrizal A."/>
        </authorList>
    </citation>
    <scope>NUCLEOTIDE SEQUENCE</scope>
    <source>
        <strain evidence="10">DSM 29482</strain>
    </source>
</reference>
<evidence type="ECO:0000256" key="5">
    <source>
        <dbReference type="ARBA" id="ARBA00023136"/>
    </source>
</evidence>
<accession>A0A9X2MGE9</accession>
<feature type="transmembrane region" description="Helical" evidence="7">
    <location>
        <begin position="251"/>
        <end position="269"/>
    </location>
</feature>
<keyword evidence="3 7" id="KW-0812">Transmembrane</keyword>
<evidence type="ECO:0000256" key="1">
    <source>
        <dbReference type="ARBA" id="ARBA00004651"/>
    </source>
</evidence>
<comment type="caution">
    <text evidence="10">The sequence shown here is derived from an EMBL/GenBank/DDBJ whole genome shotgun (WGS) entry which is preliminary data.</text>
</comment>
<evidence type="ECO:0000313" key="11">
    <source>
        <dbReference type="Proteomes" id="UP001142078"/>
    </source>
</evidence>
<feature type="transmembrane region" description="Helical" evidence="7">
    <location>
        <begin position="746"/>
        <end position="767"/>
    </location>
</feature>
<feature type="transmembrane region" description="Helical" evidence="7">
    <location>
        <begin position="339"/>
        <end position="363"/>
    </location>
</feature>
<evidence type="ECO:0000256" key="2">
    <source>
        <dbReference type="ARBA" id="ARBA00022475"/>
    </source>
</evidence>
<feature type="transmembrane region" description="Helical" evidence="7">
    <location>
        <begin position="417"/>
        <end position="434"/>
    </location>
</feature>
<feature type="domain" description="ABC3 transporter permease C-terminal" evidence="8">
    <location>
        <begin position="745"/>
        <end position="868"/>
    </location>
</feature>
<protein>
    <submittedName>
        <fullName evidence="10">ABC transporter permease</fullName>
    </submittedName>
</protein>
<keyword evidence="4 7" id="KW-1133">Transmembrane helix</keyword>
<dbReference type="RefSeq" id="WP_042680095.1">
    <property type="nucleotide sequence ID" value="NZ_CABKTM010000016.1"/>
</dbReference>
<dbReference type="InterPro" id="IPR025857">
    <property type="entry name" value="MacB_PCD"/>
</dbReference>